<dbReference type="InterPro" id="IPR019253">
    <property type="entry name" value="DUF2244_TM"/>
</dbReference>
<keyword evidence="1" id="KW-0812">Transmembrane</keyword>
<keyword evidence="1" id="KW-0472">Membrane</keyword>
<comment type="caution">
    <text evidence="2">The sequence shown here is derived from an EMBL/GenBank/DDBJ whole genome shotgun (WGS) entry which is preliminary data.</text>
</comment>
<dbReference type="Proteomes" id="UP001556653">
    <property type="component" value="Unassembled WGS sequence"/>
</dbReference>
<accession>A0ABV3SAT4</accession>
<keyword evidence="1" id="KW-1133">Transmembrane helix</keyword>
<name>A0ABV3SAT4_9GAMM</name>
<protein>
    <submittedName>
        <fullName evidence="2">DUF2244 domain-containing protein</fullName>
    </submittedName>
</protein>
<evidence type="ECO:0000313" key="2">
    <source>
        <dbReference type="EMBL" id="MEX0386827.1"/>
    </source>
</evidence>
<organism evidence="2 3">
    <name type="scientific">Spiribacter onubensis</name>
    <dbReference type="NCBI Taxonomy" id="3122420"/>
    <lineage>
        <taxon>Bacteria</taxon>
        <taxon>Pseudomonadati</taxon>
        <taxon>Pseudomonadota</taxon>
        <taxon>Gammaproteobacteria</taxon>
        <taxon>Chromatiales</taxon>
        <taxon>Ectothiorhodospiraceae</taxon>
        <taxon>Spiribacter</taxon>
    </lineage>
</organism>
<proteinExistence type="predicted"/>
<reference evidence="2 3" key="1">
    <citation type="submission" date="2024-02" db="EMBL/GenBank/DDBJ databases">
        <title>New especies of Spiribacter isolated from saline water.</title>
        <authorList>
            <person name="Leon M.J."/>
            <person name="De La Haba R."/>
            <person name="Sanchez-Porro C."/>
            <person name="Ventosa A."/>
        </authorList>
    </citation>
    <scope>NUCLEOTIDE SEQUENCE [LARGE SCALE GENOMIC DNA]</scope>
    <source>
        <strain evidence="3">ag22IC4-227</strain>
    </source>
</reference>
<keyword evidence="3" id="KW-1185">Reference proteome</keyword>
<gene>
    <name evidence="2" type="ORF">V6X64_07480</name>
</gene>
<evidence type="ECO:0000313" key="3">
    <source>
        <dbReference type="Proteomes" id="UP001556653"/>
    </source>
</evidence>
<sequence>MSTRSTSEGYSGRRFVLAPNIAPDWGQTMRIFAGLSVVCLGIALVCTWMGFWPVLPFAGLELTALGVALYTSARRSLDRELIHVVGNAVRVEKGRGRVEQAWDMDRAWTEVVLRRLPRRWEETQLLLRSRGQELVIGGFLEPEERRSLARELGRCIGPMARCGDDGAVPATAGDEAQAALSVAPSNSLGDRTG</sequence>
<evidence type="ECO:0000256" key="1">
    <source>
        <dbReference type="SAM" id="Phobius"/>
    </source>
</evidence>
<dbReference type="Pfam" id="PF10003">
    <property type="entry name" value="DUF2244"/>
    <property type="match status" value="1"/>
</dbReference>
<dbReference type="RefSeq" id="WP_367967295.1">
    <property type="nucleotide sequence ID" value="NZ_JBAKFI010000002.1"/>
</dbReference>
<feature type="transmembrane region" description="Helical" evidence="1">
    <location>
        <begin position="31"/>
        <end position="51"/>
    </location>
</feature>
<dbReference type="EMBL" id="JBAKFJ010000001">
    <property type="protein sequence ID" value="MEX0386827.1"/>
    <property type="molecule type" value="Genomic_DNA"/>
</dbReference>